<dbReference type="RefSeq" id="WP_193930720.1">
    <property type="nucleotide sequence ID" value="NZ_CAWPMZ010000111.1"/>
</dbReference>
<proteinExistence type="predicted"/>
<keyword evidence="2" id="KW-1185">Reference proteome</keyword>
<organism evidence="1 2">
    <name type="scientific">Gloeocapsopsis crepidinum LEGE 06123</name>
    <dbReference type="NCBI Taxonomy" id="588587"/>
    <lineage>
        <taxon>Bacteria</taxon>
        <taxon>Bacillati</taxon>
        <taxon>Cyanobacteriota</taxon>
        <taxon>Cyanophyceae</taxon>
        <taxon>Oscillatoriophycideae</taxon>
        <taxon>Chroococcales</taxon>
        <taxon>Chroococcaceae</taxon>
        <taxon>Gloeocapsopsis</taxon>
    </lineage>
</organism>
<dbReference type="SUPFAM" id="SSF54427">
    <property type="entry name" value="NTF2-like"/>
    <property type="match status" value="1"/>
</dbReference>
<accession>A0ABR9UMG5</accession>
<dbReference type="InterPro" id="IPR009959">
    <property type="entry name" value="Cyclase_SnoaL-like"/>
</dbReference>
<dbReference type="Pfam" id="PF07366">
    <property type="entry name" value="SnoaL"/>
    <property type="match status" value="1"/>
</dbReference>
<dbReference type="InterPro" id="IPR032710">
    <property type="entry name" value="NTF2-like_dom_sf"/>
</dbReference>
<gene>
    <name evidence="1" type="ORF">IQ230_03640</name>
</gene>
<dbReference type="EMBL" id="JADEWN010000006">
    <property type="protein sequence ID" value="MBE9189471.1"/>
    <property type="molecule type" value="Genomic_DNA"/>
</dbReference>
<dbReference type="Proteomes" id="UP000651156">
    <property type="component" value="Unassembled WGS sequence"/>
</dbReference>
<comment type="caution">
    <text evidence="1">The sequence shown here is derived from an EMBL/GenBank/DDBJ whole genome shotgun (WGS) entry which is preliminary data.</text>
</comment>
<dbReference type="Gene3D" id="3.10.450.50">
    <property type="match status" value="1"/>
</dbReference>
<name>A0ABR9UMG5_9CHRO</name>
<reference evidence="1 2" key="1">
    <citation type="submission" date="2020-10" db="EMBL/GenBank/DDBJ databases">
        <authorList>
            <person name="Castelo-Branco R."/>
            <person name="Eusebio N."/>
            <person name="Adriana R."/>
            <person name="Vieira A."/>
            <person name="Brugerolle De Fraissinette N."/>
            <person name="Rezende De Castro R."/>
            <person name="Schneider M.P."/>
            <person name="Vasconcelos V."/>
            <person name="Leao P.N."/>
        </authorList>
    </citation>
    <scope>NUCLEOTIDE SEQUENCE [LARGE SCALE GENOMIC DNA]</scope>
    <source>
        <strain evidence="1 2">LEGE 06123</strain>
    </source>
</reference>
<protein>
    <submittedName>
        <fullName evidence="1">Ester cyclase</fullName>
    </submittedName>
</protein>
<evidence type="ECO:0000313" key="1">
    <source>
        <dbReference type="EMBL" id="MBE9189471.1"/>
    </source>
</evidence>
<evidence type="ECO:0000313" key="2">
    <source>
        <dbReference type="Proteomes" id="UP000651156"/>
    </source>
</evidence>
<sequence length="143" mass="15876">MSLEQNKIIVLQAYEAFDRGDIETGKALISPDIISCVMGSYELKGNDAFFEYALRMRDAFPDGRHTFKDIIAEGDQVVTRGIFRGTHLAEIMSIPPTGKQVAFSVVHIDRVINGKVVEHWGQADIMALMQQLGLVNFPALHAT</sequence>
<dbReference type="PANTHER" id="PTHR38436">
    <property type="entry name" value="POLYKETIDE CYCLASE SNOAL-LIKE DOMAIN"/>
    <property type="match status" value="1"/>
</dbReference>
<dbReference type="PANTHER" id="PTHR38436:SF1">
    <property type="entry name" value="ESTER CYCLASE"/>
    <property type="match status" value="1"/>
</dbReference>